<comment type="similarity">
    <text evidence="9">Belongs to the metallo-beta-lactamase superfamily. RNA-metabolizing metallo-beta-lactamase-like family. Bacterial RNase J subfamily.</text>
</comment>
<dbReference type="CDD" id="cd07714">
    <property type="entry name" value="RNaseJ_MBL-fold"/>
    <property type="match status" value="1"/>
</dbReference>
<dbReference type="PIRSF" id="PIRSF004803">
    <property type="entry name" value="RnjA"/>
    <property type="match status" value="1"/>
</dbReference>
<evidence type="ECO:0000256" key="2">
    <source>
        <dbReference type="ARBA" id="ARBA00022722"/>
    </source>
</evidence>
<dbReference type="Gene3D" id="3.60.15.10">
    <property type="entry name" value="Ribonuclease Z/Hydroxyacylglutathione hydrolase-like"/>
    <property type="match status" value="1"/>
</dbReference>
<keyword evidence="8 9" id="KW-0694">RNA-binding</keyword>
<proteinExistence type="inferred from homology"/>
<feature type="active site" description="Proton acceptor" evidence="10">
    <location>
        <position position="376"/>
    </location>
</feature>
<evidence type="ECO:0000256" key="12">
    <source>
        <dbReference type="PIRSR" id="PIRSR004803-3"/>
    </source>
</evidence>
<comment type="function">
    <text evidence="9">An RNase that has 5'-3' exonuclease and possibly endonuclease activity. Involved in maturation of rRNA and in some organisms also mRNA maturation and/or decay.</text>
</comment>
<keyword evidence="2 9" id="KW-0540">Nuclease</keyword>
<dbReference type="GO" id="GO:0005737">
    <property type="term" value="C:cytoplasm"/>
    <property type="evidence" value="ECO:0007669"/>
    <property type="project" value="UniProtKB-SubCell"/>
</dbReference>
<evidence type="ECO:0000259" key="13">
    <source>
        <dbReference type="SMART" id="SM00849"/>
    </source>
</evidence>
<evidence type="ECO:0000313" key="14">
    <source>
        <dbReference type="EMBL" id="TRO78589.1"/>
    </source>
</evidence>
<keyword evidence="1 9" id="KW-0963">Cytoplasm</keyword>
<comment type="cofactor">
    <cofactor evidence="12">
        <name>Zn(2+)</name>
        <dbReference type="ChEBI" id="CHEBI:29105"/>
    </cofactor>
    <text evidence="12">Binds 2 Zn(2+) ions per subunit. It is not clear if Zn(2+) or Mg(2+) is physiologically important.</text>
</comment>
<comment type="caution">
    <text evidence="14">The sequence shown here is derived from an EMBL/GenBank/DDBJ whole genome shotgun (WGS) entry which is preliminary data.</text>
</comment>
<feature type="binding site" evidence="12">
    <location>
        <position position="85"/>
    </location>
    <ligand>
        <name>Zn(2+)</name>
        <dbReference type="ChEBI" id="CHEBI:29105"/>
        <label>1</label>
        <note>catalytic</note>
    </ligand>
</feature>
<feature type="active site" description="Proton donor" evidence="10">
    <location>
        <position position="203"/>
    </location>
</feature>
<keyword evidence="12" id="KW-0106">Calcium</keyword>
<dbReference type="InterPro" id="IPR030854">
    <property type="entry name" value="RNase_J_bac"/>
</dbReference>
<protein>
    <recommendedName>
        <fullName evidence="9">Ribonuclease J</fullName>
        <shortName evidence="9">RNase J</shortName>
        <ecNumber evidence="9">3.1.-.-</ecNumber>
    </recommendedName>
</protein>
<comment type="cofactor">
    <cofactor evidence="12">
        <name>Ca(2+)</name>
        <dbReference type="ChEBI" id="CHEBI:29108"/>
    </cofactor>
    <text evidence="12">Binds 1 Ca(2+) cation per subunit. Seen in 1 crystal structure, it is not clear if it is physiologically important.</text>
</comment>
<evidence type="ECO:0000313" key="15">
    <source>
        <dbReference type="Proteomes" id="UP000317155"/>
    </source>
</evidence>
<dbReference type="GO" id="GO:0004521">
    <property type="term" value="F:RNA endonuclease activity"/>
    <property type="evidence" value="ECO:0007669"/>
    <property type="project" value="UniProtKB-UniRule"/>
</dbReference>
<keyword evidence="7 9" id="KW-0269">Exonuclease</keyword>
<dbReference type="Pfam" id="PF17770">
    <property type="entry name" value="RNase_J_C"/>
    <property type="match status" value="1"/>
</dbReference>
<dbReference type="PANTHER" id="PTHR43694">
    <property type="entry name" value="RIBONUCLEASE J"/>
    <property type="match status" value="1"/>
</dbReference>
<evidence type="ECO:0000256" key="5">
    <source>
        <dbReference type="ARBA" id="ARBA00022801"/>
    </source>
</evidence>
<feature type="domain" description="Metallo-beta-lactamase" evidence="13">
    <location>
        <begin position="27"/>
        <end position="223"/>
    </location>
</feature>
<comment type="subcellular location">
    <subcellularLocation>
        <location evidence="9">Cytoplasm</location>
    </subcellularLocation>
</comment>
<keyword evidence="3 12" id="KW-0479">Metal-binding</keyword>
<feature type="binding site" evidence="12">
    <location>
        <position position="451"/>
    </location>
    <ligand>
        <name>Ca(2+)</name>
        <dbReference type="ChEBI" id="CHEBI:29108"/>
    </ligand>
</feature>
<dbReference type="RefSeq" id="WP_092054849.1">
    <property type="nucleotide sequence ID" value="NZ_FOJJ01000008.1"/>
</dbReference>
<dbReference type="InterPro" id="IPR042173">
    <property type="entry name" value="RNase_J_2"/>
</dbReference>
<dbReference type="SUPFAM" id="SSF56281">
    <property type="entry name" value="Metallo-hydrolase/oxidoreductase"/>
    <property type="match status" value="1"/>
</dbReference>
<feature type="binding site" evidence="12">
    <location>
        <position position="57"/>
    </location>
    <ligand>
        <name>Ca(2+)</name>
        <dbReference type="ChEBI" id="CHEBI:29108"/>
    </ligand>
</feature>
<dbReference type="Pfam" id="PF07521">
    <property type="entry name" value="RMMBL"/>
    <property type="match status" value="1"/>
</dbReference>
<keyword evidence="15" id="KW-1185">Reference proteome</keyword>
<keyword evidence="9" id="KW-0698">rRNA processing</keyword>
<evidence type="ECO:0000256" key="7">
    <source>
        <dbReference type="ARBA" id="ARBA00022839"/>
    </source>
</evidence>
<dbReference type="InterPro" id="IPR036866">
    <property type="entry name" value="RibonucZ/Hydroxyglut_hydro"/>
</dbReference>
<gene>
    <name evidence="9" type="primary">rnj</name>
    <name evidence="14" type="ORF">FL622_15825</name>
</gene>
<dbReference type="HAMAP" id="MF_01491">
    <property type="entry name" value="RNase_J_bact"/>
    <property type="match status" value="1"/>
</dbReference>
<dbReference type="Proteomes" id="UP000317155">
    <property type="component" value="Unassembled WGS sequence"/>
</dbReference>
<evidence type="ECO:0000256" key="6">
    <source>
        <dbReference type="ARBA" id="ARBA00022833"/>
    </source>
</evidence>
<dbReference type="SMART" id="SM00849">
    <property type="entry name" value="Lactamase_B"/>
    <property type="match status" value="1"/>
</dbReference>
<evidence type="ECO:0000256" key="11">
    <source>
        <dbReference type="PIRSR" id="PIRSR004803-2"/>
    </source>
</evidence>
<dbReference type="AlphaFoldDB" id="A0A550J5W1"/>
<dbReference type="Gene3D" id="3.10.20.580">
    <property type="match status" value="1"/>
</dbReference>
<feature type="binding site" evidence="12">
    <location>
        <position position="84"/>
    </location>
    <ligand>
        <name>Zn(2+)</name>
        <dbReference type="ChEBI" id="CHEBI:29105"/>
        <label>1</label>
        <note>catalytic</note>
    </ligand>
</feature>
<dbReference type="NCBIfam" id="TIGR00649">
    <property type="entry name" value="MG423"/>
    <property type="match status" value="1"/>
</dbReference>
<keyword evidence="5 9" id="KW-0378">Hydrolase</keyword>
<dbReference type="InterPro" id="IPR011108">
    <property type="entry name" value="RMMBL"/>
</dbReference>
<keyword evidence="6 12" id="KW-0862">Zinc</keyword>
<evidence type="ECO:0000256" key="9">
    <source>
        <dbReference type="HAMAP-Rule" id="MF_01491"/>
    </source>
</evidence>
<sequence>MSTLAHSPELHPDALRILPLGGLGEIGLNLMVLECRGDLLLIDCGLMFPEAYMMGIDLVIPDVSALAGREADIRGLVLTHGHEDHIGAIPFLYETLGCPPIYGTALTLGLLRGKLEEHKLAGRARLETVSPRQSVQLGVFAVEFYRAAHSIVDGAGLIIRTPAGTVIHTGDFKLDQTPVDGEPTDLPRLAQCGEEGVLLLLADSTNIEKEGYTLSERVVGEAFQQILPQCSGLVMVATFSSNIHRIQQVVDAAVDCGRSVLINGRSMVTNTDIARKLGYLNIPDSALIELRDLRDIPRDQVLVITTGSQGEPLSALARIAMDDHKQLYLEPGDTVILSSKFIPGNEKAISDLINHLYRRGAEVFYETTSEVHVSGHASQEELKLVHSLVKPRYFVPVHGEYRHLVKHAQLARRMGVAPEHAVVLENGQPLLVSENGLRLEERLESGRIFVDGKGVGDVGVMQLRDRSHLANHGMVMVILAMNQKTGEILYGPEIHSKGFVTEDESGEFMELARQAVCDTLAEHSLAMLGDWEELRVEVRKTLRRFFNRTIERRPMILPVILEL</sequence>
<dbReference type="Pfam" id="PF00753">
    <property type="entry name" value="Lactamase_B"/>
    <property type="match status" value="1"/>
</dbReference>
<dbReference type="GO" id="GO:0003723">
    <property type="term" value="F:RNA binding"/>
    <property type="evidence" value="ECO:0007669"/>
    <property type="project" value="UniProtKB-UniRule"/>
</dbReference>
<dbReference type="InterPro" id="IPR041636">
    <property type="entry name" value="RNase_J_C"/>
</dbReference>
<dbReference type="Gene3D" id="3.40.50.10710">
    <property type="entry name" value="Metallo-hydrolase/oxidoreductase"/>
    <property type="match status" value="1"/>
</dbReference>
<dbReference type="InterPro" id="IPR004613">
    <property type="entry name" value="RNase_J"/>
</dbReference>
<evidence type="ECO:0000256" key="3">
    <source>
        <dbReference type="ARBA" id="ARBA00022723"/>
    </source>
</evidence>
<dbReference type="GO" id="GO:0008270">
    <property type="term" value="F:zinc ion binding"/>
    <property type="evidence" value="ECO:0007669"/>
    <property type="project" value="InterPro"/>
</dbReference>
<comment type="subunit">
    <text evidence="9">Homodimer, may be a subunit of the RNA degradosome.</text>
</comment>
<feature type="binding site" evidence="11">
    <location>
        <begin position="240"/>
        <end position="242"/>
    </location>
    <ligand>
        <name>substrate</name>
    </ligand>
</feature>
<dbReference type="EMBL" id="VJVV01000016">
    <property type="protein sequence ID" value="TRO78589.1"/>
    <property type="molecule type" value="Genomic_DNA"/>
</dbReference>
<dbReference type="PANTHER" id="PTHR43694:SF1">
    <property type="entry name" value="RIBONUCLEASE J"/>
    <property type="match status" value="1"/>
</dbReference>
<accession>A0A550J5W1</accession>
<reference evidence="14 15" key="1">
    <citation type="submission" date="2019-07" db="EMBL/GenBank/DDBJ databases">
        <title>Insights of Desulfuromonas acetexigens electromicrobiology.</title>
        <authorList>
            <person name="Katuri K."/>
            <person name="Sapireddy V."/>
            <person name="Shaw D.R."/>
            <person name="Saikaly P."/>
        </authorList>
    </citation>
    <scope>NUCLEOTIDE SEQUENCE [LARGE SCALE GENOMIC DNA]</scope>
    <source>
        <strain evidence="14 15">2873</strain>
    </source>
</reference>
<feature type="binding site" evidence="12">
    <location>
        <position position="55"/>
    </location>
    <ligand>
        <name>Ca(2+)</name>
        <dbReference type="ChEBI" id="CHEBI:29108"/>
    </ligand>
</feature>
<dbReference type="OrthoDB" id="9770211at2"/>
<dbReference type="InterPro" id="IPR055132">
    <property type="entry name" value="RNase_J_b_CASP"/>
</dbReference>
<evidence type="ECO:0000256" key="4">
    <source>
        <dbReference type="ARBA" id="ARBA00022759"/>
    </source>
</evidence>
<dbReference type="InterPro" id="IPR001279">
    <property type="entry name" value="Metallo-B-lactamas"/>
</dbReference>
<evidence type="ECO:0000256" key="10">
    <source>
        <dbReference type="PIRSR" id="PIRSR004803-1"/>
    </source>
</evidence>
<feature type="binding site" evidence="12">
    <location>
        <position position="149"/>
    </location>
    <ligand>
        <name>Zn(2+)</name>
        <dbReference type="ChEBI" id="CHEBI:29105"/>
        <label>1</label>
        <note>catalytic</note>
    </ligand>
</feature>
<feature type="binding site" evidence="9 11">
    <location>
        <begin position="372"/>
        <end position="376"/>
    </location>
    <ligand>
        <name>substrate</name>
    </ligand>
</feature>
<keyword evidence="4 9" id="KW-0255">Endonuclease</keyword>
<feature type="binding site" evidence="12">
    <location>
        <position position="80"/>
    </location>
    <ligand>
        <name>Zn(2+)</name>
        <dbReference type="ChEBI" id="CHEBI:29105"/>
        <label>1</label>
        <note>catalytic</note>
    </ligand>
</feature>
<dbReference type="GO" id="GO:0006364">
    <property type="term" value="P:rRNA processing"/>
    <property type="evidence" value="ECO:0007669"/>
    <property type="project" value="UniProtKB-UniRule"/>
</dbReference>
<dbReference type="EC" id="3.1.-.-" evidence="9"/>
<name>A0A550J5W1_9BACT</name>
<feature type="binding site" evidence="12">
    <location>
        <position position="82"/>
    </location>
    <ligand>
        <name>Zn(2+)</name>
        <dbReference type="ChEBI" id="CHEBI:29105"/>
        <label>1</label>
        <note>catalytic</note>
    </ligand>
</feature>
<dbReference type="Pfam" id="PF22505">
    <property type="entry name" value="RNase_J_b_CASP"/>
    <property type="match status" value="1"/>
</dbReference>
<evidence type="ECO:0000256" key="8">
    <source>
        <dbReference type="ARBA" id="ARBA00022884"/>
    </source>
</evidence>
<feature type="binding site" evidence="12">
    <location>
        <position position="398"/>
    </location>
    <ligand>
        <name>Zn(2+)</name>
        <dbReference type="ChEBI" id="CHEBI:29105"/>
        <label>1</label>
        <note>catalytic</note>
    </ligand>
</feature>
<dbReference type="GO" id="GO:0004534">
    <property type="term" value="F:5'-3' RNA exonuclease activity"/>
    <property type="evidence" value="ECO:0007669"/>
    <property type="project" value="UniProtKB-UniRule"/>
</dbReference>
<feature type="binding site" evidence="12">
    <location>
        <position position="171"/>
    </location>
    <ligand>
        <name>Zn(2+)</name>
        <dbReference type="ChEBI" id="CHEBI:29105"/>
        <label>1</label>
        <note>catalytic</note>
    </ligand>
</feature>
<evidence type="ECO:0000256" key="1">
    <source>
        <dbReference type="ARBA" id="ARBA00022490"/>
    </source>
</evidence>
<organism evidence="14 15">
    <name type="scientific">Trichloromonas acetexigens</name>
    <dbReference type="NCBI Taxonomy" id="38815"/>
    <lineage>
        <taxon>Bacteria</taxon>
        <taxon>Pseudomonadati</taxon>
        <taxon>Thermodesulfobacteriota</taxon>
        <taxon>Desulfuromonadia</taxon>
        <taxon>Desulfuromonadales</taxon>
        <taxon>Trichloromonadaceae</taxon>
        <taxon>Trichloromonas</taxon>
    </lineage>
</organism>